<feature type="short sequence motif" description="DGA/G" evidence="4">
    <location>
        <begin position="158"/>
        <end position="160"/>
    </location>
</feature>
<dbReference type="AlphaFoldDB" id="A0A2V3PV27"/>
<keyword evidence="2 4" id="KW-0442">Lipid degradation</keyword>
<feature type="active site" description="Nucleophile" evidence="4">
    <location>
        <position position="46"/>
    </location>
</feature>
<keyword evidence="3 4" id="KW-0443">Lipid metabolism</keyword>
<keyword evidence="7" id="KW-1185">Reference proteome</keyword>
<dbReference type="EMBL" id="QICL01000003">
    <property type="protein sequence ID" value="PXV67544.1"/>
    <property type="molecule type" value="Genomic_DNA"/>
</dbReference>
<reference evidence="6 7" key="1">
    <citation type="submission" date="2018-03" db="EMBL/GenBank/DDBJ databases">
        <title>Genomic Encyclopedia of Archaeal and Bacterial Type Strains, Phase II (KMG-II): from individual species to whole genera.</title>
        <authorList>
            <person name="Goeker M."/>
        </authorList>
    </citation>
    <scope>NUCLEOTIDE SEQUENCE [LARGE SCALE GENOMIC DNA]</scope>
    <source>
        <strain evidence="6 7">DSM 100214</strain>
    </source>
</reference>
<dbReference type="OrthoDB" id="9770965at2"/>
<evidence type="ECO:0000313" key="7">
    <source>
        <dbReference type="Proteomes" id="UP000247973"/>
    </source>
</evidence>
<dbReference type="InterPro" id="IPR050301">
    <property type="entry name" value="NTE"/>
</dbReference>
<feature type="short sequence motif" description="GXGXXG" evidence="4">
    <location>
        <begin position="17"/>
        <end position="22"/>
    </location>
</feature>
<gene>
    <name evidence="6" type="ORF">CLV62_103217</name>
</gene>
<evidence type="ECO:0000256" key="3">
    <source>
        <dbReference type="ARBA" id="ARBA00023098"/>
    </source>
</evidence>
<accession>A0A2V3PV27</accession>
<name>A0A2V3PV27_9BACT</name>
<comment type="caution">
    <text evidence="6">The sequence shown here is derived from an EMBL/GenBank/DDBJ whole genome shotgun (WGS) entry which is preliminary data.</text>
</comment>
<sequence>MSTANTYKYKLGLALSGGGAKGFAHLGVLKALEEKGIAPSIIAGTSAGAFAGVLYADGNSPDEILSFFHKKAFKEFAELTIPHTGIFKADRFRQFLKTHLKARTFEELKTPLKVVATDIANGTSTVFDKGPLIPAITASCAYPIVFTPVEIEKVHYVDGGLFKNFPVTPIRFECESIIGVNVAPLTKLKYKNSLLYIAERSFHYISVSNSLADRKLCDLLIEPDRLSSYAMFTLEHTKDIFNVGYEVAMQELEKDKNKALYESLLTPY</sequence>
<evidence type="ECO:0000256" key="4">
    <source>
        <dbReference type="PROSITE-ProRule" id="PRU01161"/>
    </source>
</evidence>
<dbReference type="Gene3D" id="3.40.1090.10">
    <property type="entry name" value="Cytosolic phospholipase A2 catalytic domain"/>
    <property type="match status" value="1"/>
</dbReference>
<feature type="active site" description="Proton acceptor" evidence="4">
    <location>
        <position position="158"/>
    </location>
</feature>
<evidence type="ECO:0000256" key="1">
    <source>
        <dbReference type="ARBA" id="ARBA00022801"/>
    </source>
</evidence>
<dbReference type="Pfam" id="PF01734">
    <property type="entry name" value="Patatin"/>
    <property type="match status" value="1"/>
</dbReference>
<protein>
    <submittedName>
        <fullName evidence="6">NTE family protein</fullName>
    </submittedName>
</protein>
<dbReference type="PROSITE" id="PS51635">
    <property type="entry name" value="PNPLA"/>
    <property type="match status" value="1"/>
</dbReference>
<dbReference type="GO" id="GO:0016042">
    <property type="term" value="P:lipid catabolic process"/>
    <property type="evidence" value="ECO:0007669"/>
    <property type="project" value="UniProtKB-UniRule"/>
</dbReference>
<keyword evidence="1 4" id="KW-0378">Hydrolase</keyword>
<dbReference type="RefSeq" id="WP_110309676.1">
    <property type="nucleotide sequence ID" value="NZ_QICL01000003.1"/>
</dbReference>
<feature type="short sequence motif" description="GXSXG" evidence="4">
    <location>
        <begin position="44"/>
        <end position="48"/>
    </location>
</feature>
<dbReference type="CDD" id="cd07205">
    <property type="entry name" value="Pat_PNPLA6_PNPLA7_NTE1_like"/>
    <property type="match status" value="1"/>
</dbReference>
<organism evidence="6 7">
    <name type="scientific">Dysgonomonas alginatilytica</name>
    <dbReference type="NCBI Taxonomy" id="1605892"/>
    <lineage>
        <taxon>Bacteria</taxon>
        <taxon>Pseudomonadati</taxon>
        <taxon>Bacteroidota</taxon>
        <taxon>Bacteroidia</taxon>
        <taxon>Bacteroidales</taxon>
        <taxon>Dysgonomonadaceae</taxon>
        <taxon>Dysgonomonas</taxon>
    </lineage>
</organism>
<proteinExistence type="predicted"/>
<evidence type="ECO:0000256" key="2">
    <source>
        <dbReference type="ARBA" id="ARBA00022963"/>
    </source>
</evidence>
<feature type="domain" description="PNPLA" evidence="5">
    <location>
        <begin position="13"/>
        <end position="171"/>
    </location>
</feature>
<dbReference type="SUPFAM" id="SSF52151">
    <property type="entry name" value="FabD/lysophospholipase-like"/>
    <property type="match status" value="1"/>
</dbReference>
<dbReference type="InterPro" id="IPR016035">
    <property type="entry name" value="Acyl_Trfase/lysoPLipase"/>
</dbReference>
<dbReference type="GO" id="GO:0016787">
    <property type="term" value="F:hydrolase activity"/>
    <property type="evidence" value="ECO:0007669"/>
    <property type="project" value="UniProtKB-UniRule"/>
</dbReference>
<dbReference type="Proteomes" id="UP000247973">
    <property type="component" value="Unassembled WGS sequence"/>
</dbReference>
<dbReference type="InterPro" id="IPR002641">
    <property type="entry name" value="PNPLA_dom"/>
</dbReference>
<dbReference type="PANTHER" id="PTHR14226">
    <property type="entry name" value="NEUROPATHY TARGET ESTERASE/SWISS CHEESE D.MELANOGASTER"/>
    <property type="match status" value="1"/>
</dbReference>
<evidence type="ECO:0000313" key="6">
    <source>
        <dbReference type="EMBL" id="PXV67544.1"/>
    </source>
</evidence>
<dbReference type="PANTHER" id="PTHR14226:SF78">
    <property type="entry name" value="SLR0060 PROTEIN"/>
    <property type="match status" value="1"/>
</dbReference>
<evidence type="ECO:0000259" key="5">
    <source>
        <dbReference type="PROSITE" id="PS51635"/>
    </source>
</evidence>